<keyword evidence="2" id="KW-1185">Reference proteome</keyword>
<dbReference type="CDD" id="cd02440">
    <property type="entry name" value="AdoMet_MTases"/>
    <property type="match status" value="1"/>
</dbReference>
<dbReference type="SUPFAM" id="SSF53335">
    <property type="entry name" value="S-adenosyl-L-methionine-dependent methyltransferases"/>
    <property type="match status" value="1"/>
</dbReference>
<sequence>MHVRLVMASNLLHDDSSFHHSLFRELHLEEYLSASSAWHPQKILQSHRDDQTNTAAASETKENTIRILHLAPNKAVVLGLNLYNQSNVEYVMGDKFSSHYSQSQADFPGWPQEFVYSDMTAPFLALNVPARHSATVLHTQRIDTHGLPFYEERQHTPLNCSQGLLNRFDLIICNHMLEHLPEWLPSARSIFSLLKPGGLALISVPFESATLHSWTLPRSEWQRMSYGGWYHIQKFSLDFFDTLRSHVGFEVGPLRLCEYFSDGGRPFPIESFNPKSYANPEFNGCPSLEKREGWLGQWLGLVRKPCDVFSALGGDGVTAGEDGVEKVLLHAEGSTMCPQVTDKMREVHTYFNEYMADIQRGYAEDTET</sequence>
<protein>
    <recommendedName>
        <fullName evidence="3">Methyltransferase type 11 domain-containing protein</fullName>
    </recommendedName>
</protein>
<accession>A0A0G4EJD3</accession>
<evidence type="ECO:0008006" key="3">
    <source>
        <dbReference type="Google" id="ProtNLM"/>
    </source>
</evidence>
<dbReference type="Proteomes" id="UP000041254">
    <property type="component" value="Unassembled WGS sequence"/>
</dbReference>
<dbReference type="InParanoid" id="A0A0G4EJD3"/>
<reference evidence="1 2" key="1">
    <citation type="submission" date="2014-11" db="EMBL/GenBank/DDBJ databases">
        <authorList>
            <person name="Zhu J."/>
            <person name="Qi W."/>
            <person name="Song R."/>
        </authorList>
    </citation>
    <scope>NUCLEOTIDE SEQUENCE [LARGE SCALE GENOMIC DNA]</scope>
</reference>
<dbReference type="Pfam" id="PF13489">
    <property type="entry name" value="Methyltransf_23"/>
    <property type="match status" value="1"/>
</dbReference>
<name>A0A0G4EJD3_VITBC</name>
<dbReference type="EMBL" id="CDMY01000247">
    <property type="protein sequence ID" value="CEL96854.1"/>
    <property type="molecule type" value="Genomic_DNA"/>
</dbReference>
<dbReference type="AlphaFoldDB" id="A0A0G4EJD3"/>
<dbReference type="VEuPathDB" id="CryptoDB:Vbra_3890"/>
<evidence type="ECO:0000313" key="1">
    <source>
        <dbReference type="EMBL" id="CEL96854.1"/>
    </source>
</evidence>
<dbReference type="Gene3D" id="3.40.50.150">
    <property type="entry name" value="Vaccinia Virus protein VP39"/>
    <property type="match status" value="1"/>
</dbReference>
<dbReference type="InterPro" id="IPR029063">
    <property type="entry name" value="SAM-dependent_MTases_sf"/>
</dbReference>
<evidence type="ECO:0000313" key="2">
    <source>
        <dbReference type="Proteomes" id="UP000041254"/>
    </source>
</evidence>
<proteinExistence type="predicted"/>
<gene>
    <name evidence="1" type="ORF">Vbra_3890</name>
</gene>
<organism evidence="1 2">
    <name type="scientific">Vitrella brassicaformis (strain CCMP3155)</name>
    <dbReference type="NCBI Taxonomy" id="1169540"/>
    <lineage>
        <taxon>Eukaryota</taxon>
        <taxon>Sar</taxon>
        <taxon>Alveolata</taxon>
        <taxon>Colpodellida</taxon>
        <taxon>Vitrellaceae</taxon>
        <taxon>Vitrella</taxon>
    </lineage>
</organism>